<feature type="transmembrane region" description="Helical" evidence="7">
    <location>
        <begin position="171"/>
        <end position="193"/>
    </location>
</feature>
<evidence type="ECO:0000313" key="10">
    <source>
        <dbReference type="Proteomes" id="UP000050794"/>
    </source>
</evidence>
<dbReference type="PANTHER" id="PTHR11958:SF63">
    <property type="entry name" value="AMINO ACID TRANSPORTER"/>
    <property type="match status" value="1"/>
</dbReference>
<sequence>MLKMVILPLVAASLISSLSQLDASESGKVGFYAFLYYAITLSLSVSTGVALVLLMHPGNPRVRQYTASYSEAQQNVSTIDKFLDLIRNMFPDNIVSAAFETVQSERRVVYRSVLGGNDTQPHEHVIIEMKHLTGVNILGVIVFCIAMGIMIGRTGEHGLPLKNFFIALDVVITRIVRIIMWYAPIGVASLIAAKILEIDDVVSTVRTLASFVLCVLLGLAIHLFLTEPLVYFLASGRNPYAFMRGLVQAALTAIGTASRSTLNLHLRIPRFFSAASLPATFRCLKENNHVDPRISKFVLPIGAIVNMDGTALYEAVASIFIAQLNGIELTPSQIATISLTSTLAAIGAASIPSAGLVTMLIVLSAVGLPSNDISLIFAVDWFLFVSAPYHKNCSISAFNPIPPLFFVCHPQNIYIVEQKTIAH</sequence>
<name>A0A183UGH3_TOXCA</name>
<dbReference type="Gene3D" id="1.10.3860.10">
    <property type="entry name" value="Sodium:dicarboxylate symporter"/>
    <property type="match status" value="1"/>
</dbReference>
<dbReference type="GO" id="GO:0005313">
    <property type="term" value="F:L-glutamate transmembrane transporter activity"/>
    <property type="evidence" value="ECO:0007669"/>
    <property type="project" value="TreeGrafter"/>
</dbReference>
<comment type="subcellular location">
    <subcellularLocation>
        <location evidence="1 7">Membrane</location>
        <topology evidence="1 7">Multi-pass membrane protein</topology>
    </subcellularLocation>
</comment>
<feature type="transmembrane region" description="Helical" evidence="7">
    <location>
        <begin position="132"/>
        <end position="151"/>
    </location>
</feature>
<proteinExistence type="inferred from homology"/>
<dbReference type="GO" id="GO:0015501">
    <property type="term" value="F:glutamate:sodium symporter activity"/>
    <property type="evidence" value="ECO:0007669"/>
    <property type="project" value="TreeGrafter"/>
</dbReference>
<feature type="transmembrane region" description="Helical" evidence="7">
    <location>
        <begin position="205"/>
        <end position="225"/>
    </location>
</feature>
<keyword evidence="7" id="KW-0769">Symport</keyword>
<evidence type="ECO:0000313" key="9">
    <source>
        <dbReference type="EMBL" id="VDM38914.1"/>
    </source>
</evidence>
<evidence type="ECO:0000256" key="5">
    <source>
        <dbReference type="ARBA" id="ARBA00022989"/>
    </source>
</evidence>
<feature type="transmembrane region" description="Helical" evidence="7">
    <location>
        <begin position="343"/>
        <end position="367"/>
    </location>
</feature>
<dbReference type="InterPro" id="IPR036458">
    <property type="entry name" value="Na:dicarbo_symporter_sf"/>
</dbReference>
<keyword evidence="5 7" id="KW-1133">Transmembrane helix</keyword>
<accession>A0A183UGH3</accession>
<reference evidence="9 10" key="2">
    <citation type="submission" date="2018-11" db="EMBL/GenBank/DDBJ databases">
        <authorList>
            <consortium name="Pathogen Informatics"/>
        </authorList>
    </citation>
    <scope>NUCLEOTIDE SEQUENCE [LARGE SCALE GENOMIC DNA]</scope>
</reference>
<reference evidence="11" key="1">
    <citation type="submission" date="2016-06" db="UniProtKB">
        <authorList>
            <consortium name="WormBaseParasite"/>
        </authorList>
    </citation>
    <scope>IDENTIFICATION</scope>
</reference>
<dbReference type="InterPro" id="IPR001991">
    <property type="entry name" value="Na-dicarboxylate_symporter"/>
</dbReference>
<dbReference type="InterPro" id="IPR050746">
    <property type="entry name" value="DAACS"/>
</dbReference>
<evidence type="ECO:0000256" key="1">
    <source>
        <dbReference type="ARBA" id="ARBA00004141"/>
    </source>
</evidence>
<feature type="signal peptide" evidence="8">
    <location>
        <begin position="1"/>
        <end position="23"/>
    </location>
</feature>
<dbReference type="GO" id="GO:0015175">
    <property type="term" value="F:neutral L-amino acid transmembrane transporter activity"/>
    <property type="evidence" value="ECO:0007669"/>
    <property type="project" value="TreeGrafter"/>
</dbReference>
<dbReference type="PRINTS" id="PR00173">
    <property type="entry name" value="EDTRNSPORT"/>
</dbReference>
<evidence type="ECO:0000256" key="3">
    <source>
        <dbReference type="ARBA" id="ARBA00022448"/>
    </source>
</evidence>
<evidence type="ECO:0000256" key="7">
    <source>
        <dbReference type="RuleBase" id="RU361216"/>
    </source>
</evidence>
<comment type="similarity">
    <text evidence="2 7">Belongs to the dicarboxylate/amino acid:cation symporter (DAACS) (TC 2.A.23) family.</text>
</comment>
<dbReference type="GO" id="GO:0005886">
    <property type="term" value="C:plasma membrane"/>
    <property type="evidence" value="ECO:0007669"/>
    <property type="project" value="TreeGrafter"/>
</dbReference>
<feature type="transmembrane region" description="Helical" evidence="7">
    <location>
        <begin position="33"/>
        <end position="54"/>
    </location>
</feature>
<dbReference type="EMBL" id="UYWY01019714">
    <property type="protein sequence ID" value="VDM38914.1"/>
    <property type="molecule type" value="Genomic_DNA"/>
</dbReference>
<gene>
    <name evidence="9" type="ORF">TCNE_LOCUS7593</name>
</gene>
<dbReference type="SUPFAM" id="SSF118215">
    <property type="entry name" value="Proton glutamate symport protein"/>
    <property type="match status" value="1"/>
</dbReference>
<evidence type="ECO:0000256" key="4">
    <source>
        <dbReference type="ARBA" id="ARBA00022692"/>
    </source>
</evidence>
<protein>
    <recommendedName>
        <fullName evidence="7">Amino acid transporter</fullName>
    </recommendedName>
</protein>
<dbReference type="Proteomes" id="UP000050794">
    <property type="component" value="Unassembled WGS sequence"/>
</dbReference>
<feature type="chain" id="PRO_5044553172" description="Amino acid transporter" evidence="8">
    <location>
        <begin position="24"/>
        <end position="423"/>
    </location>
</feature>
<evidence type="ECO:0000256" key="8">
    <source>
        <dbReference type="SAM" id="SignalP"/>
    </source>
</evidence>
<feature type="transmembrane region" description="Helical" evidence="7">
    <location>
        <begin position="245"/>
        <end position="262"/>
    </location>
</feature>
<evidence type="ECO:0000256" key="2">
    <source>
        <dbReference type="ARBA" id="ARBA00006148"/>
    </source>
</evidence>
<evidence type="ECO:0000313" key="11">
    <source>
        <dbReference type="WBParaSite" id="TCNE_0000759301-mRNA-1"/>
    </source>
</evidence>
<dbReference type="AlphaFoldDB" id="A0A183UGH3"/>
<organism evidence="10 11">
    <name type="scientific">Toxocara canis</name>
    <name type="common">Canine roundworm</name>
    <dbReference type="NCBI Taxonomy" id="6265"/>
    <lineage>
        <taxon>Eukaryota</taxon>
        <taxon>Metazoa</taxon>
        <taxon>Ecdysozoa</taxon>
        <taxon>Nematoda</taxon>
        <taxon>Chromadorea</taxon>
        <taxon>Rhabditida</taxon>
        <taxon>Spirurina</taxon>
        <taxon>Ascaridomorpha</taxon>
        <taxon>Ascaridoidea</taxon>
        <taxon>Toxocaridae</taxon>
        <taxon>Toxocara</taxon>
    </lineage>
</organism>
<dbReference type="WBParaSite" id="TCNE_0000759301-mRNA-1">
    <property type="protein sequence ID" value="TCNE_0000759301-mRNA-1"/>
    <property type="gene ID" value="TCNE_0000759301"/>
</dbReference>
<keyword evidence="6 7" id="KW-0472">Membrane</keyword>
<keyword evidence="3 7" id="KW-0813">Transport</keyword>
<keyword evidence="4 7" id="KW-0812">Transmembrane</keyword>
<keyword evidence="8" id="KW-0732">Signal</keyword>
<evidence type="ECO:0000256" key="6">
    <source>
        <dbReference type="ARBA" id="ARBA00023136"/>
    </source>
</evidence>
<keyword evidence="10" id="KW-1185">Reference proteome</keyword>
<dbReference type="Pfam" id="PF00375">
    <property type="entry name" value="SDF"/>
    <property type="match status" value="1"/>
</dbReference>
<dbReference type="PANTHER" id="PTHR11958">
    <property type="entry name" value="SODIUM/DICARBOXYLATE SYMPORTER-RELATED"/>
    <property type="match status" value="1"/>
</dbReference>